<dbReference type="EMBL" id="NHOW01000123">
    <property type="protein sequence ID" value="OYR60134.1"/>
    <property type="molecule type" value="Genomic_DNA"/>
</dbReference>
<comment type="caution">
    <text evidence="1">The sequence shown here is derived from an EMBL/GenBank/DDBJ whole genome shotgun (WGS) entry which is preliminary data.</text>
</comment>
<sequence length="130" mass="14377">MARSSVIVDCRKSIKRSVFERNPPFGQLAGGSVVPELTFVDARACEQIPLECLLDHDEGVFQDCAVVRSEIVDPLDHLEESTCFLDRYFTWLGVSRGIHFGLELRPSIGVCEGIFGGRQPLGDSIQVTHS</sequence>
<proteinExistence type="predicted"/>
<accession>A0A256IU95</accession>
<evidence type="ECO:0000313" key="1">
    <source>
        <dbReference type="EMBL" id="OYR60134.1"/>
    </source>
</evidence>
<reference evidence="1 2" key="1">
    <citation type="journal article" date="2014" name="Front. Microbiol.">
        <title>Population and genomic analysis of the genus Halorubrum.</title>
        <authorList>
            <person name="Fullmer M.S."/>
            <person name="Soucy S.M."/>
            <person name="Swithers K.S."/>
            <person name="Makkay A.M."/>
            <person name="Wheeler R."/>
            <person name="Ventosa A."/>
            <person name="Gogarten J.P."/>
            <person name="Papke R.T."/>
        </authorList>
    </citation>
    <scope>NUCLEOTIDE SEQUENCE [LARGE SCALE GENOMIC DNA]</scope>
    <source>
        <strain evidence="1 2">LD3</strain>
    </source>
</reference>
<evidence type="ECO:0000313" key="2">
    <source>
        <dbReference type="Proteomes" id="UP000216409"/>
    </source>
</evidence>
<dbReference type="Proteomes" id="UP000216409">
    <property type="component" value="Unassembled WGS sequence"/>
</dbReference>
<name>A0A256IU95_HALEZ</name>
<protein>
    <submittedName>
        <fullName evidence="1">Uncharacterized protein</fullName>
    </submittedName>
</protein>
<organism evidence="1 2">
    <name type="scientific">Halorubrum ezzemoulense</name>
    <name type="common">Halorubrum chaoviator</name>
    <dbReference type="NCBI Taxonomy" id="337243"/>
    <lineage>
        <taxon>Archaea</taxon>
        <taxon>Methanobacteriati</taxon>
        <taxon>Methanobacteriota</taxon>
        <taxon>Stenosarchaea group</taxon>
        <taxon>Halobacteria</taxon>
        <taxon>Halobacteriales</taxon>
        <taxon>Haloferacaceae</taxon>
        <taxon>Halorubrum</taxon>
    </lineage>
</organism>
<dbReference type="AlphaFoldDB" id="A0A256IU95"/>
<gene>
    <name evidence="1" type="ORF">DJ83_10580</name>
</gene>